<dbReference type="FunFam" id="2.30.30.60:FF:000002">
    <property type="entry name" value="Mechanosensitive ion channel family protein"/>
    <property type="match status" value="1"/>
</dbReference>
<evidence type="ECO:0000256" key="1">
    <source>
        <dbReference type="ARBA" id="ARBA00004429"/>
    </source>
</evidence>
<dbReference type="EMBL" id="FRAT01000006">
    <property type="protein sequence ID" value="SHL02842.1"/>
    <property type="molecule type" value="Genomic_DNA"/>
</dbReference>
<name>A0A1M6XA27_9FLAO</name>
<evidence type="ECO:0000256" key="3">
    <source>
        <dbReference type="ARBA" id="ARBA00022519"/>
    </source>
</evidence>
<dbReference type="GO" id="GO:0005886">
    <property type="term" value="C:plasma membrane"/>
    <property type="evidence" value="ECO:0007669"/>
    <property type="project" value="UniProtKB-SubCell"/>
</dbReference>
<evidence type="ECO:0000256" key="8">
    <source>
        <dbReference type="ARBA" id="ARBA00093630"/>
    </source>
</evidence>
<keyword evidence="6" id="KW-0346">Stress response</keyword>
<evidence type="ECO:0000256" key="6">
    <source>
        <dbReference type="ARBA" id="ARBA00023016"/>
    </source>
</evidence>
<evidence type="ECO:0000256" key="4">
    <source>
        <dbReference type="ARBA" id="ARBA00022692"/>
    </source>
</evidence>
<evidence type="ECO:0000256" key="5">
    <source>
        <dbReference type="ARBA" id="ARBA00022989"/>
    </source>
</evidence>
<feature type="transmembrane region" description="Helical" evidence="10">
    <location>
        <begin position="172"/>
        <end position="189"/>
    </location>
</feature>
<keyword evidence="2" id="KW-1003">Cell membrane</keyword>
<feature type="transmembrane region" description="Helical" evidence="10">
    <location>
        <begin position="77"/>
        <end position="96"/>
    </location>
</feature>
<keyword evidence="7 10" id="KW-0472">Membrane</keyword>
<evidence type="ECO:0000259" key="11">
    <source>
        <dbReference type="Pfam" id="PF00924"/>
    </source>
</evidence>
<feature type="transmembrane region" description="Helical" evidence="10">
    <location>
        <begin position="108"/>
        <end position="125"/>
    </location>
</feature>
<evidence type="ECO:0000256" key="9">
    <source>
        <dbReference type="ARBA" id="ARBA00093659"/>
    </source>
</evidence>
<gene>
    <name evidence="12" type="ORF">SAMN04487891_104102</name>
    <name evidence="13" type="ORF">SAMN05216293_2500</name>
</gene>
<dbReference type="Gene3D" id="2.30.30.60">
    <property type="match status" value="1"/>
</dbReference>
<dbReference type="InterPro" id="IPR030192">
    <property type="entry name" value="YbdG"/>
</dbReference>
<dbReference type="EMBL" id="FOKU01000004">
    <property type="protein sequence ID" value="SFB96505.1"/>
    <property type="molecule type" value="Genomic_DNA"/>
</dbReference>
<dbReference type="AlphaFoldDB" id="A0A1M6XA27"/>
<comment type="subcellular location">
    <subcellularLocation>
        <location evidence="1">Cell inner membrane</location>
        <topology evidence="1">Multi-pass membrane protein</topology>
    </subcellularLocation>
</comment>
<dbReference type="OrthoDB" id="9775207at2"/>
<dbReference type="Proteomes" id="UP000198940">
    <property type="component" value="Unassembled WGS sequence"/>
</dbReference>
<evidence type="ECO:0000256" key="7">
    <source>
        <dbReference type="ARBA" id="ARBA00023136"/>
    </source>
</evidence>
<protein>
    <recommendedName>
        <fullName evidence="8">Mechanosensing system component YbdG</fullName>
    </recommendedName>
    <alternativeName>
        <fullName evidence="9">Mechanosensitive channel homolog YbdG</fullName>
    </alternativeName>
</protein>
<evidence type="ECO:0000256" key="10">
    <source>
        <dbReference type="SAM" id="Phobius"/>
    </source>
</evidence>
<evidence type="ECO:0000313" key="12">
    <source>
        <dbReference type="EMBL" id="SFB96505.1"/>
    </source>
</evidence>
<organism evidence="13 14">
    <name type="scientific">Flagellimonas taeanensis</name>
    <dbReference type="NCBI Taxonomy" id="1005926"/>
    <lineage>
        <taxon>Bacteria</taxon>
        <taxon>Pseudomonadati</taxon>
        <taxon>Bacteroidota</taxon>
        <taxon>Flavobacteriia</taxon>
        <taxon>Flavobacteriales</taxon>
        <taxon>Flavobacteriaceae</taxon>
        <taxon>Flagellimonas</taxon>
    </lineage>
</organism>
<keyword evidence="15" id="KW-1185">Reference proteome</keyword>
<keyword evidence="3" id="KW-0997">Cell inner membrane</keyword>
<sequence length="425" mass="48515">MYTDLNRILYDHLLKTGVGEEVAAYLNLLVLLIGSLLLAALVDFVVWKILRTISVRLARKSATNYDNYLVAHRVPRYVARIVPLLLLFEAVPIVFVDFERGGAIAHKLFQIILVVFTLLIVKSFFRSTKDYLKTKPRYRDKPLDSYIQVFMIFAWIIGLLTIFVIITDTTVWKFFTALGAASAIILLIFKDSILGLVASVQVSINDMVRIGDWITFDKYGADGDVIEITLATVKVQNFDKTITTIPTYALISDSFKNWRGMQESGGRRIKRPLIISQKSIRFLSDQDVEDLKRIELIRPYLMDRNEKIKAHNQSHGVDKGLAVNGRNLTNVGVFRKYVQEYLGQHPAVNKGMTLMVRQLQPGPEGIPLEIYAFSADKRWENYEYIMADIFDHLLAALPFFGLEIFEWPTSQILLKPPHDPNPKTS</sequence>
<keyword evidence="4 10" id="KW-0812">Transmembrane</keyword>
<dbReference type="PANTHER" id="PTHR30414">
    <property type="entry name" value="MINICONDUCTANCE MECHANOSENSITIVE CHANNEL YBDG"/>
    <property type="match status" value="1"/>
</dbReference>
<reference evidence="13 14" key="1">
    <citation type="submission" date="2016-11" db="EMBL/GenBank/DDBJ databases">
        <authorList>
            <person name="Varghese N."/>
            <person name="Submissions S."/>
        </authorList>
    </citation>
    <scope>NUCLEOTIDE SEQUENCE [LARGE SCALE GENOMIC DNA]</scope>
    <source>
        <strain evidence="13 14">CGMCC 1.12174</strain>
        <strain evidence="12 15">DSM 26351</strain>
    </source>
</reference>
<evidence type="ECO:0000313" key="14">
    <source>
        <dbReference type="Proteomes" id="UP000184031"/>
    </source>
</evidence>
<evidence type="ECO:0000313" key="13">
    <source>
        <dbReference type="EMBL" id="SHL02842.1"/>
    </source>
</evidence>
<proteinExistence type="predicted"/>
<dbReference type="GO" id="GO:0071470">
    <property type="term" value="P:cellular response to osmotic stress"/>
    <property type="evidence" value="ECO:0007669"/>
    <property type="project" value="InterPro"/>
</dbReference>
<feature type="domain" description="Mechanosensitive ion channel MscS" evidence="11">
    <location>
        <begin position="191"/>
        <end position="259"/>
    </location>
</feature>
<accession>A0A1M6XA27</accession>
<dbReference type="RefSeq" id="WP_072880499.1">
    <property type="nucleotide sequence ID" value="NZ_FOKU01000004.1"/>
</dbReference>
<dbReference type="InterPro" id="IPR006685">
    <property type="entry name" value="MscS_channel_2nd"/>
</dbReference>
<dbReference type="GO" id="GO:0008381">
    <property type="term" value="F:mechanosensitive monoatomic ion channel activity"/>
    <property type="evidence" value="ECO:0007669"/>
    <property type="project" value="InterPro"/>
</dbReference>
<dbReference type="SUPFAM" id="SSF50182">
    <property type="entry name" value="Sm-like ribonucleoproteins"/>
    <property type="match status" value="1"/>
</dbReference>
<dbReference type="PANTHER" id="PTHR30414:SF0">
    <property type="entry name" value="MINICONDUCTANCE MECHANOSENSITIVE CHANNEL YBDG"/>
    <property type="match status" value="1"/>
</dbReference>
<feature type="transmembrane region" description="Helical" evidence="10">
    <location>
        <begin position="146"/>
        <end position="166"/>
    </location>
</feature>
<comment type="caution">
    <text evidence="13">The sequence shown here is derived from an EMBL/GenBank/DDBJ whole genome shotgun (WGS) entry which is preliminary data.</text>
</comment>
<dbReference type="InterPro" id="IPR023408">
    <property type="entry name" value="MscS_beta-dom_sf"/>
</dbReference>
<dbReference type="Proteomes" id="UP000184031">
    <property type="component" value="Unassembled WGS sequence"/>
</dbReference>
<dbReference type="InterPro" id="IPR010920">
    <property type="entry name" value="LSM_dom_sf"/>
</dbReference>
<keyword evidence="5 10" id="KW-1133">Transmembrane helix</keyword>
<feature type="transmembrane region" description="Helical" evidence="10">
    <location>
        <begin position="24"/>
        <end position="50"/>
    </location>
</feature>
<evidence type="ECO:0000256" key="2">
    <source>
        <dbReference type="ARBA" id="ARBA00022475"/>
    </source>
</evidence>
<dbReference type="Pfam" id="PF00924">
    <property type="entry name" value="MS_channel_2nd"/>
    <property type="match status" value="1"/>
</dbReference>
<evidence type="ECO:0000313" key="15">
    <source>
        <dbReference type="Proteomes" id="UP000198940"/>
    </source>
</evidence>